<comment type="caution">
    <text evidence="2">The sequence shown here is derived from an EMBL/GenBank/DDBJ whole genome shotgun (WGS) entry which is preliminary data.</text>
</comment>
<dbReference type="Pfam" id="PF13730">
    <property type="entry name" value="HTH_36"/>
    <property type="match status" value="1"/>
</dbReference>
<organism evidence="2 3">
    <name type="scientific">Haloactinopolyspora alba</name>
    <dbReference type="NCBI Taxonomy" id="648780"/>
    <lineage>
        <taxon>Bacteria</taxon>
        <taxon>Bacillati</taxon>
        <taxon>Actinomycetota</taxon>
        <taxon>Actinomycetes</taxon>
        <taxon>Jiangellales</taxon>
        <taxon>Jiangellaceae</taxon>
        <taxon>Haloactinopolyspora</taxon>
    </lineage>
</organism>
<dbReference type="Proteomes" id="UP000243528">
    <property type="component" value="Unassembled WGS sequence"/>
</dbReference>
<reference evidence="2 3" key="1">
    <citation type="submission" date="2018-03" db="EMBL/GenBank/DDBJ databases">
        <title>Genomic Encyclopedia of Archaeal and Bacterial Type Strains, Phase II (KMG-II): from individual species to whole genera.</title>
        <authorList>
            <person name="Goeker M."/>
        </authorList>
    </citation>
    <scope>NUCLEOTIDE SEQUENCE [LARGE SCALE GENOMIC DNA]</scope>
    <source>
        <strain evidence="2 3">DSM 45211</strain>
    </source>
</reference>
<dbReference type="RefSeq" id="WP_205740868.1">
    <property type="nucleotide sequence ID" value="NZ_PYGE01000009.1"/>
</dbReference>
<evidence type="ECO:0000313" key="2">
    <source>
        <dbReference type="EMBL" id="PSL02871.1"/>
    </source>
</evidence>
<accession>A0A2P8E072</accession>
<evidence type="ECO:0000256" key="1">
    <source>
        <dbReference type="SAM" id="MobiDB-lite"/>
    </source>
</evidence>
<proteinExistence type="predicted"/>
<dbReference type="EMBL" id="PYGE01000009">
    <property type="protein sequence ID" value="PSL02871.1"/>
    <property type="molecule type" value="Genomic_DNA"/>
</dbReference>
<feature type="region of interest" description="Disordered" evidence="1">
    <location>
        <begin position="96"/>
        <end position="138"/>
    </location>
</feature>
<gene>
    <name evidence="2" type="ORF">CLV30_109179</name>
</gene>
<dbReference type="Gene3D" id="1.10.10.10">
    <property type="entry name" value="Winged helix-like DNA-binding domain superfamily/Winged helix DNA-binding domain"/>
    <property type="match status" value="1"/>
</dbReference>
<name>A0A2P8E072_9ACTN</name>
<dbReference type="InterPro" id="IPR036388">
    <property type="entry name" value="WH-like_DNA-bd_sf"/>
</dbReference>
<dbReference type="AlphaFoldDB" id="A0A2P8E072"/>
<evidence type="ECO:0000313" key="3">
    <source>
        <dbReference type="Proteomes" id="UP000243528"/>
    </source>
</evidence>
<sequence>MSVNVMSWVWSHSRSRKLDRLVLLAIADCASKDGSNAWPSIAELIEKTGMSERAIHGAIQRLVDDGELVREFRAARRQRNSYRVVMDTAESAVLRTANPAPSTPQDVRPAEAAVPQTVRGDTANPAPSTPQTLRDDPANPAVSIEEVRPLPSDIPSGSVSSELALPADIVDAEVVEPQQPTAKDLIAEWIDHRGADDKPTGNVKGQISKRIKALLEEGVSYDRVRRGLQLWDEKRMHPSTLDSFVDQASAPARTGAGPATSDQRAAGVRTLGDALRAKGL</sequence>
<protein>
    <submittedName>
        <fullName evidence="2">Helix-turn-helix protein</fullName>
    </submittedName>
</protein>
<keyword evidence="3" id="KW-1185">Reference proteome</keyword>